<dbReference type="RefSeq" id="WP_147376074.1">
    <property type="nucleotide sequence ID" value="NZ_RAPQ01000015.1"/>
</dbReference>
<comment type="caution">
    <text evidence="2">The sequence shown here is derived from an EMBL/GenBank/DDBJ whole genome shotgun (WGS) entry which is preliminary data.</text>
</comment>
<dbReference type="EMBL" id="RAPQ01000015">
    <property type="protein sequence ID" value="RKD94113.1"/>
    <property type="molecule type" value="Genomic_DNA"/>
</dbReference>
<feature type="signal peptide" evidence="1">
    <location>
        <begin position="1"/>
        <end position="21"/>
    </location>
</feature>
<evidence type="ECO:0000256" key="1">
    <source>
        <dbReference type="SAM" id="SignalP"/>
    </source>
</evidence>
<evidence type="ECO:0000313" key="3">
    <source>
        <dbReference type="Proteomes" id="UP000284531"/>
    </source>
</evidence>
<dbReference type="AlphaFoldDB" id="A0A419WF83"/>
<dbReference type="OrthoDB" id="1438574at2"/>
<dbReference type="Proteomes" id="UP000284531">
    <property type="component" value="Unassembled WGS sequence"/>
</dbReference>
<protein>
    <submittedName>
        <fullName evidence="2">Uncharacterized protein</fullName>
    </submittedName>
</protein>
<proteinExistence type="predicted"/>
<reference evidence="2 3" key="1">
    <citation type="submission" date="2018-09" db="EMBL/GenBank/DDBJ databases">
        <title>Genomic Encyclopedia of Archaeal and Bacterial Type Strains, Phase II (KMG-II): from individual species to whole genera.</title>
        <authorList>
            <person name="Goeker M."/>
        </authorList>
    </citation>
    <scope>NUCLEOTIDE SEQUENCE [LARGE SCALE GENOMIC DNA]</scope>
    <source>
        <strain evidence="2 3">DSM 21950</strain>
    </source>
</reference>
<keyword evidence="3" id="KW-1185">Reference proteome</keyword>
<feature type="chain" id="PRO_5019515820" evidence="1">
    <location>
        <begin position="22"/>
        <end position="286"/>
    </location>
</feature>
<name>A0A419WF83_9BACT</name>
<accession>A0A419WF83</accession>
<sequence>MKHIRLTLIILLAFNALSAQKKIEIPETSAVNWFVKRLPEQLERFHFKDLKSSKDSLNIRIWKRHEIFNLSCNNTFSSEFIIRTGGTDFVSTSHKFGEDISKALLTSFDANNMHKLKDDSFRGIDGSFIYIEIATKNKYKVVSYWSPSSDRSEDCKSLLQFLDDMHQAVNSKELYNTFLNSLPVGGYSWGMSSLRIERFLDDKAEKTDFYVMAERKIKRKLNIGKKTDHWKYPALIINHKPAKFDELNKYTKEDVVKFEILKPNNPQTSLYGTNGARGVIRVETKQ</sequence>
<organism evidence="2 3">
    <name type="scientific">Marinifilum flexuosum</name>
    <dbReference type="NCBI Taxonomy" id="1117708"/>
    <lineage>
        <taxon>Bacteria</taxon>
        <taxon>Pseudomonadati</taxon>
        <taxon>Bacteroidota</taxon>
        <taxon>Bacteroidia</taxon>
        <taxon>Marinilabiliales</taxon>
        <taxon>Marinifilaceae</taxon>
    </lineage>
</organism>
<evidence type="ECO:0000313" key="2">
    <source>
        <dbReference type="EMBL" id="RKD94113.1"/>
    </source>
</evidence>
<keyword evidence="1" id="KW-0732">Signal</keyword>
<gene>
    <name evidence="2" type="ORF">BXY64_4276</name>
</gene>